<sequence>MPGSTSTARMNAAPISSDLKPLPPRTLAEVRDQVAQEIAVQMVNKAELLDDVKIGVMMTFSKSDDAGFLKQIAQTIKECCLQDFLFAVYTTGPPIDSSANFVFLCGSAEDYVQRAVLLTTSKFIGRVLGVRNEPAYTSFISVKDVGYTSYDESALWDVVRKSAQPPIDPLIPPPGSRGIEKILSDARAKLQRLKSTEAYEELCEPEVGAPTFLVDIRPADQRDEEGGINGALVIERNVLEWRFDPRSHSRLNIADRYDLRIIVFCSDGDSSSLAAYSLQQLGLLNATDIIGGYRAWRDAGLPVDIPIRTTRSVSSLPGQSSDGDHIGRYNGTFTIYTQEQAVHT</sequence>
<dbReference type="InterPro" id="IPR036873">
    <property type="entry name" value="Rhodanese-like_dom_sf"/>
</dbReference>
<evidence type="ECO:0000256" key="1">
    <source>
        <dbReference type="SAM" id="MobiDB-lite"/>
    </source>
</evidence>
<protein>
    <submittedName>
        <fullName evidence="3">Rhodanese domain-containing protein</fullName>
    </submittedName>
</protein>
<evidence type="ECO:0000313" key="4">
    <source>
        <dbReference type="Proteomes" id="UP000188533"/>
    </source>
</evidence>
<dbReference type="PROSITE" id="PS50206">
    <property type="entry name" value="RHODANESE_3"/>
    <property type="match status" value="1"/>
</dbReference>
<reference evidence="3 4" key="2">
    <citation type="submission" date="2017-02" db="EMBL/GenBank/DDBJ databases">
        <title>A genome survey and senescence transcriptome analysis in Lentinula edodes.</title>
        <authorList>
            <person name="Sakamoto Y."/>
            <person name="Nakade K."/>
            <person name="Sato S."/>
            <person name="Yoshida Y."/>
            <person name="Miyazaki K."/>
            <person name="Natsume S."/>
            <person name="Konno N."/>
        </authorList>
    </citation>
    <scope>NUCLEOTIDE SEQUENCE [LARGE SCALE GENOMIC DNA]</scope>
    <source>
        <strain evidence="3 4">NBRC 111202</strain>
    </source>
</reference>
<dbReference type="InterPro" id="IPR001763">
    <property type="entry name" value="Rhodanese-like_dom"/>
</dbReference>
<feature type="region of interest" description="Disordered" evidence="1">
    <location>
        <begin position="1"/>
        <end position="20"/>
    </location>
</feature>
<evidence type="ECO:0000259" key="2">
    <source>
        <dbReference type="PROSITE" id="PS50206"/>
    </source>
</evidence>
<accession>A0A1Q3EJZ9</accession>
<reference evidence="3 4" key="1">
    <citation type="submission" date="2016-08" db="EMBL/GenBank/DDBJ databases">
        <authorList>
            <consortium name="Lentinula edodes genome sequencing consortium"/>
            <person name="Sakamoto Y."/>
            <person name="Nakade K."/>
            <person name="Sato S."/>
            <person name="Yoshida Y."/>
            <person name="Miyazaki K."/>
            <person name="Natsume S."/>
            <person name="Konno N."/>
        </authorList>
    </citation>
    <scope>NUCLEOTIDE SEQUENCE [LARGE SCALE GENOMIC DNA]</scope>
    <source>
        <strain evidence="3 4">NBRC 111202</strain>
    </source>
</reference>
<feature type="domain" description="Rhodanese" evidence="2">
    <location>
        <begin position="207"/>
        <end position="305"/>
    </location>
</feature>
<gene>
    <name evidence="3" type="ORF">LENED_009522</name>
</gene>
<dbReference type="STRING" id="5353.A0A1Q3EJZ9"/>
<dbReference type="EMBL" id="BDGU01000468">
    <property type="protein sequence ID" value="GAW07525.1"/>
    <property type="molecule type" value="Genomic_DNA"/>
</dbReference>
<proteinExistence type="predicted"/>
<dbReference type="Proteomes" id="UP000188533">
    <property type="component" value="Unassembled WGS sequence"/>
</dbReference>
<dbReference type="SUPFAM" id="SSF52821">
    <property type="entry name" value="Rhodanese/Cell cycle control phosphatase"/>
    <property type="match status" value="1"/>
</dbReference>
<name>A0A1Q3EJZ9_LENED</name>
<dbReference type="Gene3D" id="3.40.250.10">
    <property type="entry name" value="Rhodanese-like domain"/>
    <property type="match status" value="1"/>
</dbReference>
<dbReference type="Pfam" id="PF00581">
    <property type="entry name" value="Rhodanese"/>
    <property type="match status" value="1"/>
</dbReference>
<dbReference type="SMART" id="SM00450">
    <property type="entry name" value="RHOD"/>
    <property type="match status" value="1"/>
</dbReference>
<dbReference type="AlphaFoldDB" id="A0A1Q3EJZ9"/>
<keyword evidence="4" id="KW-1185">Reference proteome</keyword>
<evidence type="ECO:0000313" key="3">
    <source>
        <dbReference type="EMBL" id="GAW07525.1"/>
    </source>
</evidence>
<organism evidence="3 4">
    <name type="scientific">Lentinula edodes</name>
    <name type="common">Shiitake mushroom</name>
    <name type="synonym">Lentinus edodes</name>
    <dbReference type="NCBI Taxonomy" id="5353"/>
    <lineage>
        <taxon>Eukaryota</taxon>
        <taxon>Fungi</taxon>
        <taxon>Dikarya</taxon>
        <taxon>Basidiomycota</taxon>
        <taxon>Agaricomycotina</taxon>
        <taxon>Agaricomycetes</taxon>
        <taxon>Agaricomycetidae</taxon>
        <taxon>Agaricales</taxon>
        <taxon>Marasmiineae</taxon>
        <taxon>Omphalotaceae</taxon>
        <taxon>Lentinula</taxon>
    </lineage>
</organism>
<comment type="caution">
    <text evidence="3">The sequence shown here is derived from an EMBL/GenBank/DDBJ whole genome shotgun (WGS) entry which is preliminary data.</text>
</comment>